<evidence type="ECO:0000313" key="8">
    <source>
        <dbReference type="Proteomes" id="UP000230108"/>
    </source>
</evidence>
<dbReference type="SUPFAM" id="SSF46565">
    <property type="entry name" value="Chaperone J-domain"/>
    <property type="match status" value="1"/>
</dbReference>
<dbReference type="CDD" id="cd10747">
    <property type="entry name" value="DnaJ_C"/>
    <property type="match status" value="1"/>
</dbReference>
<protein>
    <recommendedName>
        <fullName evidence="6">J domain-containing protein</fullName>
    </recommendedName>
</protein>
<dbReference type="CDD" id="cd06257">
    <property type="entry name" value="DnaJ"/>
    <property type="match status" value="1"/>
</dbReference>
<dbReference type="GO" id="GO:0008270">
    <property type="term" value="F:zinc ion binding"/>
    <property type="evidence" value="ECO:0007669"/>
    <property type="project" value="UniProtKB-KW"/>
</dbReference>
<dbReference type="PANTHER" id="PTHR43096">
    <property type="entry name" value="DNAJ HOMOLOG 1, MITOCHONDRIAL-RELATED"/>
    <property type="match status" value="1"/>
</dbReference>
<evidence type="ECO:0000313" key="7">
    <source>
        <dbReference type="EMBL" id="PIY69423.1"/>
    </source>
</evidence>
<dbReference type="SUPFAM" id="SSF49493">
    <property type="entry name" value="HSP40/DnaJ peptide-binding domain"/>
    <property type="match status" value="2"/>
</dbReference>
<dbReference type="GO" id="GO:0005737">
    <property type="term" value="C:cytoplasm"/>
    <property type="evidence" value="ECO:0007669"/>
    <property type="project" value="TreeGrafter"/>
</dbReference>
<keyword evidence="3" id="KW-0863">Zinc-finger</keyword>
<accession>A0A2M7QEY7</accession>
<evidence type="ECO:0000256" key="3">
    <source>
        <dbReference type="ARBA" id="ARBA00022771"/>
    </source>
</evidence>
<evidence type="ECO:0000256" key="2">
    <source>
        <dbReference type="ARBA" id="ARBA00022737"/>
    </source>
</evidence>
<sequence length="288" mass="32271">MDYYELLGVTKDASDSQLKAAYRKKALEWHPDRNKAAGATEKFKEINKAYEVLSDTNKRQMYDQYGKDAFEKGGYGKASGGGSPYGHQQGGPFSYTYSSSSGGNPFEGFDMGGFSDPFDIFEQFFGGGQARTRAKRHEVYQMGLTFEEAVHGVEKETVIKGKQKTIKVPAGVDDNMRIRFSEFDVLVRVRPHHKFKREGQDVYVEQEISYGTAVTGGVVDVPTIDGTVQLRIRPGTQHGTTVRLRGQGIIFPQSNRKGDEYVVYKIKVPDHISSKGRKLLEELEKELT</sequence>
<dbReference type="Pfam" id="PF00226">
    <property type="entry name" value="DnaJ"/>
    <property type="match status" value="1"/>
</dbReference>
<dbReference type="GO" id="GO:0042026">
    <property type="term" value="P:protein refolding"/>
    <property type="evidence" value="ECO:0007669"/>
    <property type="project" value="TreeGrafter"/>
</dbReference>
<proteinExistence type="predicted"/>
<organism evidence="7 8">
    <name type="scientific">Candidatus Roizmanbacteria bacterium CG_4_10_14_0_8_um_filter_39_9</name>
    <dbReference type="NCBI Taxonomy" id="1974829"/>
    <lineage>
        <taxon>Bacteria</taxon>
        <taxon>Candidatus Roizmaniibacteriota</taxon>
    </lineage>
</organism>
<dbReference type="Pfam" id="PF01556">
    <property type="entry name" value="DnaJ_C"/>
    <property type="match status" value="1"/>
</dbReference>
<evidence type="ECO:0000259" key="6">
    <source>
        <dbReference type="PROSITE" id="PS50076"/>
    </source>
</evidence>
<evidence type="ECO:0000256" key="4">
    <source>
        <dbReference type="ARBA" id="ARBA00022833"/>
    </source>
</evidence>
<keyword evidence="2" id="KW-0677">Repeat</keyword>
<dbReference type="PROSITE" id="PS50076">
    <property type="entry name" value="DNAJ_2"/>
    <property type="match status" value="1"/>
</dbReference>
<dbReference type="SMART" id="SM00271">
    <property type="entry name" value="DnaJ"/>
    <property type="match status" value="1"/>
</dbReference>
<dbReference type="PROSITE" id="PS00636">
    <property type="entry name" value="DNAJ_1"/>
    <property type="match status" value="1"/>
</dbReference>
<dbReference type="EMBL" id="PFLF01000020">
    <property type="protein sequence ID" value="PIY69423.1"/>
    <property type="molecule type" value="Genomic_DNA"/>
</dbReference>
<dbReference type="InterPro" id="IPR008971">
    <property type="entry name" value="HSP40/DnaJ_pept-bd"/>
</dbReference>
<dbReference type="Proteomes" id="UP000230108">
    <property type="component" value="Unassembled WGS sequence"/>
</dbReference>
<dbReference type="GO" id="GO:0051082">
    <property type="term" value="F:unfolded protein binding"/>
    <property type="evidence" value="ECO:0007669"/>
    <property type="project" value="InterPro"/>
</dbReference>
<dbReference type="FunFam" id="2.60.260.20:FF:000005">
    <property type="entry name" value="Chaperone protein dnaJ 1, mitochondrial"/>
    <property type="match status" value="1"/>
</dbReference>
<dbReference type="Gene3D" id="2.60.260.20">
    <property type="entry name" value="Urease metallochaperone UreE, N-terminal domain"/>
    <property type="match status" value="2"/>
</dbReference>
<dbReference type="PANTHER" id="PTHR43096:SF52">
    <property type="entry name" value="DNAJ HOMOLOG 1, MITOCHONDRIAL-RELATED"/>
    <property type="match status" value="1"/>
</dbReference>
<evidence type="ECO:0000256" key="5">
    <source>
        <dbReference type="ARBA" id="ARBA00023186"/>
    </source>
</evidence>
<keyword evidence="4" id="KW-0862">Zinc</keyword>
<name>A0A2M7QEY7_9BACT</name>
<keyword evidence="1" id="KW-0479">Metal-binding</keyword>
<dbReference type="Gene3D" id="1.10.287.110">
    <property type="entry name" value="DnaJ domain"/>
    <property type="match status" value="1"/>
</dbReference>
<comment type="caution">
    <text evidence="7">The sequence shown here is derived from an EMBL/GenBank/DDBJ whole genome shotgun (WGS) entry which is preliminary data.</text>
</comment>
<dbReference type="InterPro" id="IPR018253">
    <property type="entry name" value="DnaJ_domain_CS"/>
</dbReference>
<keyword evidence="5" id="KW-0143">Chaperone</keyword>
<dbReference type="InterPro" id="IPR036869">
    <property type="entry name" value="J_dom_sf"/>
</dbReference>
<dbReference type="PRINTS" id="PR00625">
    <property type="entry name" value="JDOMAIN"/>
</dbReference>
<dbReference type="AlphaFoldDB" id="A0A2M7QEY7"/>
<dbReference type="InterPro" id="IPR001623">
    <property type="entry name" value="DnaJ_domain"/>
</dbReference>
<reference evidence="8" key="1">
    <citation type="submission" date="2017-09" db="EMBL/GenBank/DDBJ databases">
        <title>Depth-based differentiation of microbial function through sediment-hosted aquifers and enrichment of novel symbionts in the deep terrestrial subsurface.</title>
        <authorList>
            <person name="Probst A.J."/>
            <person name="Ladd B."/>
            <person name="Jarett J.K."/>
            <person name="Geller-Mcgrath D.E."/>
            <person name="Sieber C.M.K."/>
            <person name="Emerson J.B."/>
            <person name="Anantharaman K."/>
            <person name="Thomas B.C."/>
            <person name="Malmstrom R."/>
            <person name="Stieglmeier M."/>
            <person name="Klingl A."/>
            <person name="Woyke T."/>
            <person name="Ryan C.M."/>
            <person name="Banfield J.F."/>
        </authorList>
    </citation>
    <scope>NUCLEOTIDE SEQUENCE [LARGE SCALE GENOMIC DNA]</scope>
</reference>
<gene>
    <name evidence="7" type="ORF">COY90_00700</name>
</gene>
<dbReference type="InterPro" id="IPR002939">
    <property type="entry name" value="DnaJ_C"/>
</dbReference>
<feature type="domain" description="J" evidence="6">
    <location>
        <begin position="2"/>
        <end position="66"/>
    </location>
</feature>
<evidence type="ECO:0000256" key="1">
    <source>
        <dbReference type="ARBA" id="ARBA00022723"/>
    </source>
</evidence>